<dbReference type="Proteomes" id="UP000251717">
    <property type="component" value="Unassembled WGS sequence"/>
</dbReference>
<comment type="caution">
    <text evidence="2">The sequence shown here is derived from an EMBL/GenBank/DDBJ whole genome shotgun (WGS) entry which is preliminary data.</text>
</comment>
<organism evidence="2 3">
    <name type="scientific">Methanobrevibacter thaueri</name>
    <dbReference type="NCBI Taxonomy" id="190975"/>
    <lineage>
        <taxon>Archaea</taxon>
        <taxon>Methanobacteriati</taxon>
        <taxon>Methanobacteriota</taxon>
        <taxon>Methanomada group</taxon>
        <taxon>Methanobacteria</taxon>
        <taxon>Methanobacteriales</taxon>
        <taxon>Methanobacteriaceae</taxon>
        <taxon>Methanobrevibacter</taxon>
    </lineage>
</organism>
<dbReference type="RefSeq" id="WP_116591085.1">
    <property type="nucleotide sequence ID" value="NZ_MZGS01000006.1"/>
</dbReference>
<dbReference type="Pfam" id="PF13240">
    <property type="entry name" value="Zn_Ribbon_1"/>
    <property type="match status" value="1"/>
</dbReference>
<feature type="domain" description="Zinc-ribbon" evidence="1">
    <location>
        <begin position="210"/>
        <end position="231"/>
    </location>
</feature>
<evidence type="ECO:0000313" key="3">
    <source>
        <dbReference type="Proteomes" id="UP000251717"/>
    </source>
</evidence>
<gene>
    <name evidence="2" type="ORF">MBBTH_00890</name>
</gene>
<dbReference type="InterPro" id="IPR026870">
    <property type="entry name" value="Zinc_ribbon_dom"/>
</dbReference>
<proteinExistence type="predicted"/>
<protein>
    <recommendedName>
        <fullName evidence="1">Zinc-ribbon domain-containing protein</fullName>
    </recommendedName>
</protein>
<evidence type="ECO:0000259" key="1">
    <source>
        <dbReference type="Pfam" id="PF13240"/>
    </source>
</evidence>
<sequence>MELKNFFRNSSNEIYNQNMDLLEDYDLITPLGSPNKLFLKFLNSKSLEIKNDEITAELIEEFESSLDSINLRLAKNQREKENIFRQERVWINILQNGEWIGTDLLLEHDGVVIEKTKEKLLYSEMSEINISEGGWSKNKITIDTYDDEFTFEINESKAVPLMEILEDNIENQNRDEIDDLMDLYALFEEGKISEEELEIRKALIYSDDRYCTNCGEKLDADAQFCSNCGQAVED</sequence>
<reference evidence="2 3" key="1">
    <citation type="submission" date="2017-03" db="EMBL/GenBank/DDBJ databases">
        <title>Genome sequence of Methanobrevibacter thaueri.</title>
        <authorList>
            <person name="Poehlein A."/>
            <person name="Seedorf H."/>
            <person name="Daniel R."/>
        </authorList>
    </citation>
    <scope>NUCLEOTIDE SEQUENCE [LARGE SCALE GENOMIC DNA]</scope>
    <source>
        <strain evidence="2 3">DSM 11995</strain>
    </source>
</reference>
<dbReference type="EMBL" id="MZGS01000006">
    <property type="protein sequence ID" value="PWB88358.1"/>
    <property type="molecule type" value="Genomic_DNA"/>
</dbReference>
<keyword evidence="3" id="KW-1185">Reference proteome</keyword>
<dbReference type="AlphaFoldDB" id="A0A315XR36"/>
<evidence type="ECO:0000313" key="2">
    <source>
        <dbReference type="EMBL" id="PWB88358.1"/>
    </source>
</evidence>
<accession>A0A315XR36</accession>
<name>A0A315XR36_9EURY</name>